<evidence type="ECO:0000313" key="6">
    <source>
        <dbReference type="Proteomes" id="UP000197596"/>
    </source>
</evidence>
<dbReference type="RefSeq" id="WP_088751289.1">
    <property type="nucleotide sequence ID" value="NZ_NJGU01000006.1"/>
</dbReference>
<dbReference type="EMBL" id="NJGU01000006">
    <property type="protein sequence ID" value="OWY28807.1"/>
    <property type="molecule type" value="Genomic_DNA"/>
</dbReference>
<dbReference type="PANTHER" id="PTHR30349:SF87">
    <property type="entry name" value="TRANSPOSASE A"/>
    <property type="match status" value="1"/>
</dbReference>
<evidence type="ECO:0000256" key="1">
    <source>
        <dbReference type="ARBA" id="ARBA00022908"/>
    </source>
</evidence>
<accession>A0A246WT22</accession>
<dbReference type="SUPFAM" id="SSF56349">
    <property type="entry name" value="DNA breaking-rejoining enzymes"/>
    <property type="match status" value="1"/>
</dbReference>
<feature type="region of interest" description="Disordered" evidence="3">
    <location>
        <begin position="402"/>
        <end position="424"/>
    </location>
</feature>
<dbReference type="AlphaFoldDB" id="A0A246WT22"/>
<evidence type="ECO:0000259" key="4">
    <source>
        <dbReference type="PROSITE" id="PS51898"/>
    </source>
</evidence>
<dbReference type="CDD" id="cd00397">
    <property type="entry name" value="DNA_BRE_C"/>
    <property type="match status" value="1"/>
</dbReference>
<dbReference type="InterPro" id="IPR002104">
    <property type="entry name" value="Integrase_catalytic"/>
</dbReference>
<dbReference type="Gene3D" id="1.10.443.10">
    <property type="entry name" value="Intergrase catalytic core"/>
    <property type="match status" value="1"/>
</dbReference>
<protein>
    <submittedName>
        <fullName evidence="5">Integrase</fullName>
    </submittedName>
</protein>
<name>A0A246WT22_9BURK</name>
<keyword evidence="1" id="KW-0229">DNA integration</keyword>
<evidence type="ECO:0000256" key="3">
    <source>
        <dbReference type="SAM" id="MobiDB-lite"/>
    </source>
</evidence>
<keyword evidence="2" id="KW-0233">DNA recombination</keyword>
<reference evidence="5 6" key="1">
    <citation type="submission" date="2017-06" db="EMBL/GenBank/DDBJ databases">
        <title>Herbaspirillum phytohormonus sp. nov., isolated from the root nodule of Robinia pseudoacacia in lead-zinc mine.</title>
        <authorList>
            <person name="Fan M."/>
            <person name="Lin Y."/>
        </authorList>
    </citation>
    <scope>NUCLEOTIDE SEQUENCE [LARGE SCALE GENOMIC DNA]</scope>
    <source>
        <strain evidence="5 6">HZ10</strain>
    </source>
</reference>
<dbReference type="InterPro" id="IPR013762">
    <property type="entry name" value="Integrase-like_cat_sf"/>
</dbReference>
<dbReference type="InterPro" id="IPR011010">
    <property type="entry name" value="DNA_brk_join_enz"/>
</dbReference>
<comment type="caution">
    <text evidence="5">The sequence shown here is derived from an EMBL/GenBank/DDBJ whole genome shotgun (WGS) entry which is preliminary data.</text>
</comment>
<evidence type="ECO:0000313" key="5">
    <source>
        <dbReference type="EMBL" id="OWY28807.1"/>
    </source>
</evidence>
<dbReference type="GO" id="GO:0006310">
    <property type="term" value="P:DNA recombination"/>
    <property type="evidence" value="ECO:0007669"/>
    <property type="project" value="UniProtKB-KW"/>
</dbReference>
<feature type="domain" description="Tyr recombinase" evidence="4">
    <location>
        <begin position="164"/>
        <end position="395"/>
    </location>
</feature>
<organism evidence="5 6">
    <name type="scientific">Herbaspirillum robiniae</name>
    <dbReference type="NCBI Taxonomy" id="2014887"/>
    <lineage>
        <taxon>Bacteria</taxon>
        <taxon>Pseudomonadati</taxon>
        <taxon>Pseudomonadota</taxon>
        <taxon>Betaproteobacteria</taxon>
        <taxon>Burkholderiales</taxon>
        <taxon>Oxalobacteraceae</taxon>
        <taxon>Herbaspirillum</taxon>
    </lineage>
</organism>
<dbReference type="PANTHER" id="PTHR30349">
    <property type="entry name" value="PHAGE INTEGRASE-RELATED"/>
    <property type="match status" value="1"/>
</dbReference>
<dbReference type="PROSITE" id="PS51898">
    <property type="entry name" value="TYR_RECOMBINASE"/>
    <property type="match status" value="1"/>
</dbReference>
<dbReference type="Pfam" id="PF00589">
    <property type="entry name" value="Phage_integrase"/>
    <property type="match status" value="1"/>
</dbReference>
<gene>
    <name evidence="5" type="ORF">CEJ42_12585</name>
</gene>
<dbReference type="GO" id="GO:0003677">
    <property type="term" value="F:DNA binding"/>
    <property type="evidence" value="ECO:0007669"/>
    <property type="project" value="InterPro"/>
</dbReference>
<proteinExistence type="predicted"/>
<dbReference type="GO" id="GO:0015074">
    <property type="term" value="P:DNA integration"/>
    <property type="evidence" value="ECO:0007669"/>
    <property type="project" value="UniProtKB-KW"/>
</dbReference>
<dbReference type="InterPro" id="IPR050090">
    <property type="entry name" value="Tyrosine_recombinase_XerCD"/>
</dbReference>
<evidence type="ECO:0000256" key="2">
    <source>
        <dbReference type="ARBA" id="ARBA00023172"/>
    </source>
</evidence>
<sequence length="424" mass="48155">MSLKIRSLIAGDGERLSQLYSSLEPWPLFYPTAFIARSIRLSTTHATQLVHLEAIKRALEWADQNNIDLEVRFQRHEFLQLHEIDSLTRSLNTARRGKQGETIGESKGNTYVSYAAQYLKWLAEELVTDSYRTEVRNMIDLQHKRLVDKLISKTGSQSAKRQRILNQHLSEATRAQLEALWIEPFVGLFRSADRGSRLRTIVMLRILYETGMRRGEVLSLKLKNVSESTGGMGARLEIERNHHDEFDSRVAQPVAKTGGRIVPITPELEKLLTEYIVRYRADVPGVSFDNEGFIFVTHRAGRGQGKPLSISNCDQALASLKKDFPALLELHFHLLRHDWNYRFSKEADTAKMDAENESEIRKTLMGWSVESKMAAIYNARHVQEQAFSIGLKVASATERPVPTILDGGGASPEAGPLRHQRRIK</sequence>
<dbReference type="Proteomes" id="UP000197596">
    <property type="component" value="Unassembled WGS sequence"/>
</dbReference>